<gene>
    <name evidence="1" type="ORF">F53441_2708</name>
</gene>
<reference evidence="1" key="1">
    <citation type="submission" date="2020-01" db="EMBL/GenBank/DDBJ databases">
        <title>Identification and distribution of gene clusters putatively required for synthesis of sphingolipid metabolism inhibitors in phylogenetically diverse species of the filamentous fungus Fusarium.</title>
        <authorList>
            <person name="Kim H.-S."/>
            <person name="Busman M."/>
            <person name="Brown D.W."/>
            <person name="Divon H."/>
            <person name="Uhlig S."/>
            <person name="Proctor R.H."/>
        </authorList>
    </citation>
    <scope>NUCLEOTIDE SEQUENCE</scope>
    <source>
        <strain evidence="1">NRRL 53441</strain>
    </source>
</reference>
<protein>
    <submittedName>
        <fullName evidence="1">Uncharacterized protein</fullName>
    </submittedName>
</protein>
<proteinExistence type="predicted"/>
<comment type="caution">
    <text evidence="1">The sequence shown here is derived from an EMBL/GenBank/DDBJ whole genome shotgun (WGS) entry which is preliminary data.</text>
</comment>
<name>A0A8H4KSD1_9HYPO</name>
<organism evidence="1 2">
    <name type="scientific">Fusarium austroafricanum</name>
    <dbReference type="NCBI Taxonomy" id="2364996"/>
    <lineage>
        <taxon>Eukaryota</taxon>
        <taxon>Fungi</taxon>
        <taxon>Dikarya</taxon>
        <taxon>Ascomycota</taxon>
        <taxon>Pezizomycotina</taxon>
        <taxon>Sordariomycetes</taxon>
        <taxon>Hypocreomycetidae</taxon>
        <taxon>Hypocreales</taxon>
        <taxon>Nectriaceae</taxon>
        <taxon>Fusarium</taxon>
        <taxon>Fusarium concolor species complex</taxon>
    </lineage>
</organism>
<dbReference type="EMBL" id="JAADJG010000115">
    <property type="protein sequence ID" value="KAF4454838.1"/>
    <property type="molecule type" value="Genomic_DNA"/>
</dbReference>
<keyword evidence="2" id="KW-1185">Reference proteome</keyword>
<evidence type="ECO:0000313" key="2">
    <source>
        <dbReference type="Proteomes" id="UP000605986"/>
    </source>
</evidence>
<dbReference type="OrthoDB" id="3932329at2759"/>
<sequence>MREGTKPLCAICAIEIDTTDYLGVQPLNWEQGLWRGNAVALEGPECLGEPIEGSSHSDELLTWHAATGHASDYDSSCGLTLFPIEKTVLPFTTWGNRDLPFAKSGYLYIGFHSACASIARQFIRLSRASRVKSFCDIWITLNARYSKARNSSWDLAPSIPHKTERGTYIWENRIAYYIPNSEMSHRTDWWDRDPFHIPNLTSRLLENLSSCHMDCRRERSQFQNMLGNLPKELVDEVIGHILSGSMTEHSTDLMPQRFWKQIFIQIPFLWDLDVEQVEKFPDFPADRQREWDWEDLVRTLVCGPRRKQWLECEVCQSSSFYLWDYNHVGLDVPPGLTNRRRIWQVLQDMDPKELDILDEPDFIVLNEDLDGFMALTVKDGVNVEDPYGSISWDEPTHTESAW</sequence>
<dbReference type="AlphaFoldDB" id="A0A8H4KSD1"/>
<dbReference type="Proteomes" id="UP000605986">
    <property type="component" value="Unassembled WGS sequence"/>
</dbReference>
<evidence type="ECO:0000313" key="1">
    <source>
        <dbReference type="EMBL" id="KAF4454838.1"/>
    </source>
</evidence>
<accession>A0A8H4KSD1</accession>